<protein>
    <submittedName>
        <fullName evidence="2">Uncharacterized protein</fullName>
    </submittedName>
</protein>
<feature type="compositionally biased region" description="Polar residues" evidence="1">
    <location>
        <begin position="34"/>
        <end position="55"/>
    </location>
</feature>
<dbReference type="Proteomes" id="UP000297280">
    <property type="component" value="Unassembled WGS sequence"/>
</dbReference>
<proteinExistence type="predicted"/>
<feature type="region of interest" description="Disordered" evidence="1">
    <location>
        <begin position="34"/>
        <end position="62"/>
    </location>
</feature>
<organism evidence="2 3">
    <name type="scientific">Botrytis porri</name>
    <dbReference type="NCBI Taxonomy" id="87229"/>
    <lineage>
        <taxon>Eukaryota</taxon>
        <taxon>Fungi</taxon>
        <taxon>Dikarya</taxon>
        <taxon>Ascomycota</taxon>
        <taxon>Pezizomycotina</taxon>
        <taxon>Leotiomycetes</taxon>
        <taxon>Helotiales</taxon>
        <taxon>Sclerotiniaceae</taxon>
        <taxon>Botrytis</taxon>
    </lineage>
</organism>
<dbReference type="STRING" id="87229.A0A4Z1KTA2"/>
<gene>
    <name evidence="2" type="ORF">BPOR_0245g00030</name>
</gene>
<comment type="caution">
    <text evidence="2">The sequence shown here is derived from an EMBL/GenBank/DDBJ whole genome shotgun (WGS) entry which is preliminary data.</text>
</comment>
<keyword evidence="3" id="KW-1185">Reference proteome</keyword>
<evidence type="ECO:0000313" key="3">
    <source>
        <dbReference type="Proteomes" id="UP000297280"/>
    </source>
</evidence>
<accession>A0A4Z1KTA2</accession>
<dbReference type="AlphaFoldDB" id="A0A4Z1KTA2"/>
<evidence type="ECO:0000313" key="2">
    <source>
        <dbReference type="EMBL" id="TGO87165.1"/>
    </source>
</evidence>
<sequence length="165" mass="18850">MNAGFEMTWCDFESETLRLVEHLNVTAPLLPQNVPNKVTTRSPQSTHTENPTENFSAMPPNFRRDSEREPFLRSQGWSWFTSAAAHYGSSGEGPGLGENRVKLLTCGILNYYSPKFESQAKARGLVERETLNLTSEGFWKGGLEDEDTRITALNALMRRRRYQYR</sequence>
<dbReference type="EMBL" id="PQXO01000245">
    <property type="protein sequence ID" value="TGO87165.1"/>
    <property type="molecule type" value="Genomic_DNA"/>
</dbReference>
<name>A0A4Z1KTA2_9HELO</name>
<reference evidence="2 3" key="1">
    <citation type="submission" date="2017-12" db="EMBL/GenBank/DDBJ databases">
        <title>Comparative genomics of Botrytis spp.</title>
        <authorList>
            <person name="Valero-Jimenez C.A."/>
            <person name="Tapia P."/>
            <person name="Veloso J."/>
            <person name="Silva-Moreno E."/>
            <person name="Staats M."/>
            <person name="Valdes J.H."/>
            <person name="Van Kan J.A.L."/>
        </authorList>
    </citation>
    <scope>NUCLEOTIDE SEQUENCE [LARGE SCALE GENOMIC DNA]</scope>
    <source>
        <strain evidence="2 3">MUCL3349</strain>
    </source>
</reference>
<evidence type="ECO:0000256" key="1">
    <source>
        <dbReference type="SAM" id="MobiDB-lite"/>
    </source>
</evidence>